<protein>
    <recommendedName>
        <fullName evidence="1">Protein kinase domain-containing protein</fullName>
    </recommendedName>
</protein>
<dbReference type="OrthoDB" id="3236663at2759"/>
<dbReference type="SUPFAM" id="SSF56112">
    <property type="entry name" value="Protein kinase-like (PK-like)"/>
    <property type="match status" value="1"/>
</dbReference>
<dbReference type="InterPro" id="IPR011009">
    <property type="entry name" value="Kinase-like_dom_sf"/>
</dbReference>
<feature type="non-terminal residue" evidence="2">
    <location>
        <position position="1"/>
    </location>
</feature>
<name>A0A5C3M8X8_9AGAR</name>
<dbReference type="InterPro" id="IPR000719">
    <property type="entry name" value="Prot_kinase_dom"/>
</dbReference>
<dbReference type="Proteomes" id="UP000308652">
    <property type="component" value="Unassembled WGS sequence"/>
</dbReference>
<dbReference type="STRING" id="68775.A0A5C3M8X8"/>
<dbReference type="GO" id="GO:0005524">
    <property type="term" value="F:ATP binding"/>
    <property type="evidence" value="ECO:0007669"/>
    <property type="project" value="InterPro"/>
</dbReference>
<dbReference type="EMBL" id="ML213594">
    <property type="protein sequence ID" value="TFK41752.1"/>
    <property type="molecule type" value="Genomic_DNA"/>
</dbReference>
<organism evidence="2 3">
    <name type="scientific">Crucibulum laeve</name>
    <dbReference type="NCBI Taxonomy" id="68775"/>
    <lineage>
        <taxon>Eukaryota</taxon>
        <taxon>Fungi</taxon>
        <taxon>Dikarya</taxon>
        <taxon>Basidiomycota</taxon>
        <taxon>Agaricomycotina</taxon>
        <taxon>Agaricomycetes</taxon>
        <taxon>Agaricomycetidae</taxon>
        <taxon>Agaricales</taxon>
        <taxon>Agaricineae</taxon>
        <taxon>Nidulariaceae</taxon>
        <taxon>Crucibulum</taxon>
    </lineage>
</organism>
<dbReference type="Gene3D" id="1.10.510.10">
    <property type="entry name" value="Transferase(Phosphotransferase) domain 1"/>
    <property type="match status" value="1"/>
</dbReference>
<dbReference type="InterPro" id="IPR001245">
    <property type="entry name" value="Ser-Thr/Tyr_kinase_cat_dom"/>
</dbReference>
<feature type="domain" description="Protein kinase" evidence="1">
    <location>
        <begin position="63"/>
        <end position="159"/>
    </location>
</feature>
<accession>A0A5C3M8X8</accession>
<sequence length="159" mass="18342">IISNKLRYKALLDCRGDKAQHLLDLLKAVRLPRSMESSILTAMLRLSTKSSRYPKCLSLNRVERESVPMAAGQFGEIWKGNLNGKVVCLKVVKLYQQSEIQKLLNAFSREAIIWSHLFHPNVLPFYGIYRLEDMYGRLCLVSPWMENGNVIEYVSKRPQ</sequence>
<gene>
    <name evidence="2" type="ORF">BDQ12DRAFT_578358</name>
</gene>
<dbReference type="PROSITE" id="PS50011">
    <property type="entry name" value="PROTEIN_KINASE_DOM"/>
    <property type="match status" value="1"/>
</dbReference>
<evidence type="ECO:0000313" key="3">
    <source>
        <dbReference type="Proteomes" id="UP000308652"/>
    </source>
</evidence>
<reference evidence="2 3" key="1">
    <citation type="journal article" date="2019" name="Nat. Ecol. Evol.">
        <title>Megaphylogeny resolves global patterns of mushroom evolution.</title>
        <authorList>
            <person name="Varga T."/>
            <person name="Krizsan K."/>
            <person name="Foldi C."/>
            <person name="Dima B."/>
            <person name="Sanchez-Garcia M."/>
            <person name="Sanchez-Ramirez S."/>
            <person name="Szollosi G.J."/>
            <person name="Szarkandi J.G."/>
            <person name="Papp V."/>
            <person name="Albert L."/>
            <person name="Andreopoulos W."/>
            <person name="Angelini C."/>
            <person name="Antonin V."/>
            <person name="Barry K.W."/>
            <person name="Bougher N.L."/>
            <person name="Buchanan P."/>
            <person name="Buyck B."/>
            <person name="Bense V."/>
            <person name="Catcheside P."/>
            <person name="Chovatia M."/>
            <person name="Cooper J."/>
            <person name="Damon W."/>
            <person name="Desjardin D."/>
            <person name="Finy P."/>
            <person name="Geml J."/>
            <person name="Haridas S."/>
            <person name="Hughes K."/>
            <person name="Justo A."/>
            <person name="Karasinski D."/>
            <person name="Kautmanova I."/>
            <person name="Kiss B."/>
            <person name="Kocsube S."/>
            <person name="Kotiranta H."/>
            <person name="LaButti K.M."/>
            <person name="Lechner B.E."/>
            <person name="Liimatainen K."/>
            <person name="Lipzen A."/>
            <person name="Lukacs Z."/>
            <person name="Mihaltcheva S."/>
            <person name="Morgado L.N."/>
            <person name="Niskanen T."/>
            <person name="Noordeloos M.E."/>
            <person name="Ohm R.A."/>
            <person name="Ortiz-Santana B."/>
            <person name="Ovrebo C."/>
            <person name="Racz N."/>
            <person name="Riley R."/>
            <person name="Savchenko A."/>
            <person name="Shiryaev A."/>
            <person name="Soop K."/>
            <person name="Spirin V."/>
            <person name="Szebenyi C."/>
            <person name="Tomsovsky M."/>
            <person name="Tulloss R.E."/>
            <person name="Uehling J."/>
            <person name="Grigoriev I.V."/>
            <person name="Vagvolgyi C."/>
            <person name="Papp T."/>
            <person name="Martin F.M."/>
            <person name="Miettinen O."/>
            <person name="Hibbett D.S."/>
            <person name="Nagy L.G."/>
        </authorList>
    </citation>
    <scope>NUCLEOTIDE SEQUENCE [LARGE SCALE GENOMIC DNA]</scope>
    <source>
        <strain evidence="2 3">CBS 166.37</strain>
    </source>
</reference>
<dbReference type="InterPro" id="IPR051681">
    <property type="entry name" value="Ser/Thr_Kinases-Pseudokinases"/>
</dbReference>
<dbReference type="GO" id="GO:0004674">
    <property type="term" value="F:protein serine/threonine kinase activity"/>
    <property type="evidence" value="ECO:0007669"/>
    <property type="project" value="TreeGrafter"/>
</dbReference>
<dbReference type="PANTHER" id="PTHR44329:SF214">
    <property type="entry name" value="PROTEIN KINASE DOMAIN-CONTAINING PROTEIN"/>
    <property type="match status" value="1"/>
</dbReference>
<dbReference type="Pfam" id="PF07714">
    <property type="entry name" value="PK_Tyr_Ser-Thr"/>
    <property type="match status" value="1"/>
</dbReference>
<dbReference type="PANTHER" id="PTHR44329">
    <property type="entry name" value="SERINE/THREONINE-PROTEIN KINASE TNNI3K-RELATED"/>
    <property type="match status" value="1"/>
</dbReference>
<dbReference type="AlphaFoldDB" id="A0A5C3M8X8"/>
<keyword evidence="3" id="KW-1185">Reference proteome</keyword>
<evidence type="ECO:0000313" key="2">
    <source>
        <dbReference type="EMBL" id="TFK41752.1"/>
    </source>
</evidence>
<evidence type="ECO:0000259" key="1">
    <source>
        <dbReference type="PROSITE" id="PS50011"/>
    </source>
</evidence>
<feature type="non-terminal residue" evidence="2">
    <location>
        <position position="159"/>
    </location>
</feature>
<proteinExistence type="predicted"/>